<sequence>ACMDEILDLFEEENDNHEINKIYFSSIRNHGVQCSETEIQQDVFDSLPDKYRLRLELSQIITERLVSAALLAQSKSNISVLCLLLPGAAV</sequence>
<protein>
    <submittedName>
        <fullName evidence="1">Uncharacterized protein</fullName>
    </submittedName>
</protein>
<dbReference type="EMBL" id="CAJOAZ010032218">
    <property type="protein sequence ID" value="CAF4445757.1"/>
    <property type="molecule type" value="Genomic_DNA"/>
</dbReference>
<dbReference type="AlphaFoldDB" id="A0A820S128"/>
<reference evidence="1" key="1">
    <citation type="submission" date="2021-02" db="EMBL/GenBank/DDBJ databases">
        <authorList>
            <person name="Nowell W R."/>
        </authorList>
    </citation>
    <scope>NUCLEOTIDE SEQUENCE</scope>
</reference>
<organism evidence="1 2">
    <name type="scientific">Adineta steineri</name>
    <dbReference type="NCBI Taxonomy" id="433720"/>
    <lineage>
        <taxon>Eukaryota</taxon>
        <taxon>Metazoa</taxon>
        <taxon>Spiralia</taxon>
        <taxon>Gnathifera</taxon>
        <taxon>Rotifera</taxon>
        <taxon>Eurotatoria</taxon>
        <taxon>Bdelloidea</taxon>
        <taxon>Adinetida</taxon>
        <taxon>Adinetidae</taxon>
        <taxon>Adineta</taxon>
    </lineage>
</organism>
<gene>
    <name evidence="1" type="ORF">OXD698_LOCUS54088</name>
</gene>
<dbReference type="Proteomes" id="UP000663844">
    <property type="component" value="Unassembled WGS sequence"/>
</dbReference>
<feature type="non-terminal residue" evidence="1">
    <location>
        <position position="1"/>
    </location>
</feature>
<evidence type="ECO:0000313" key="2">
    <source>
        <dbReference type="Proteomes" id="UP000663844"/>
    </source>
</evidence>
<evidence type="ECO:0000313" key="1">
    <source>
        <dbReference type="EMBL" id="CAF4445757.1"/>
    </source>
</evidence>
<name>A0A820S128_9BILA</name>
<comment type="caution">
    <text evidence="1">The sequence shown here is derived from an EMBL/GenBank/DDBJ whole genome shotgun (WGS) entry which is preliminary data.</text>
</comment>
<accession>A0A820S128</accession>
<proteinExistence type="predicted"/>